<evidence type="ECO:0000313" key="2">
    <source>
        <dbReference type="EMBL" id="KAL1543761.1"/>
    </source>
</evidence>
<feature type="compositionally biased region" description="Low complexity" evidence="1">
    <location>
        <begin position="187"/>
        <end position="220"/>
    </location>
</feature>
<protein>
    <submittedName>
        <fullName evidence="2">Uncharacterized protein</fullName>
    </submittedName>
</protein>
<dbReference type="PANTHER" id="PTHR34193:SF1">
    <property type="entry name" value="EXPRESSED PROTEIN"/>
    <property type="match status" value="1"/>
</dbReference>
<proteinExistence type="predicted"/>
<reference evidence="2 3" key="1">
    <citation type="submission" date="2024-06" db="EMBL/GenBank/DDBJ databases">
        <title>A chromosome level genome sequence of Diviner's sage (Salvia divinorum).</title>
        <authorList>
            <person name="Ford S.A."/>
            <person name="Ro D.-K."/>
            <person name="Ness R.W."/>
            <person name="Phillips M.A."/>
        </authorList>
    </citation>
    <scope>NUCLEOTIDE SEQUENCE [LARGE SCALE GENOMIC DNA]</scope>
    <source>
        <strain evidence="2">SAF-2024a</strain>
        <tissue evidence="2">Leaf</tissue>
    </source>
</reference>
<dbReference type="PANTHER" id="PTHR34193">
    <property type="entry name" value="OS11G0199801 PROTEIN"/>
    <property type="match status" value="1"/>
</dbReference>
<feature type="compositionally biased region" description="Low complexity" evidence="1">
    <location>
        <begin position="39"/>
        <end position="61"/>
    </location>
</feature>
<feature type="region of interest" description="Disordered" evidence="1">
    <location>
        <begin position="156"/>
        <end position="227"/>
    </location>
</feature>
<evidence type="ECO:0000256" key="1">
    <source>
        <dbReference type="SAM" id="MobiDB-lite"/>
    </source>
</evidence>
<feature type="region of interest" description="Disordered" evidence="1">
    <location>
        <begin position="100"/>
        <end position="123"/>
    </location>
</feature>
<dbReference type="Proteomes" id="UP001567538">
    <property type="component" value="Unassembled WGS sequence"/>
</dbReference>
<name>A0ABD1GLD7_SALDI</name>
<sequence length="244" mass="26951">MTSPSKSHPQLHHGHRNRYAEVQFAPIRAMETDDSGAISPPLWRNRSPSPSRPLLGGSFSPDSRAQAIARGRSELMEMVRHMPESSYELSLKDIVEHHHRAENQIEGGSDRRAAGSKKEESRKIERRLSFEDKGFFLNMAFPFAFMSKRKKKTVVVVGGGSGSGRVSPKPEGWKGGGERDWWKKKFTGSSDSDSSRTSNNSGGSSTATATTTTSRGSSDSGGRRKIGFTTGCWQFFQLRRTKSA</sequence>
<comment type="caution">
    <text evidence="2">The sequence shown here is derived from an EMBL/GenBank/DDBJ whole genome shotgun (WGS) entry which is preliminary data.</text>
</comment>
<feature type="region of interest" description="Disordered" evidence="1">
    <location>
        <begin position="1"/>
        <end position="63"/>
    </location>
</feature>
<dbReference type="EMBL" id="JBEAFC010000008">
    <property type="protein sequence ID" value="KAL1543761.1"/>
    <property type="molecule type" value="Genomic_DNA"/>
</dbReference>
<dbReference type="AlphaFoldDB" id="A0ABD1GLD7"/>
<evidence type="ECO:0000313" key="3">
    <source>
        <dbReference type="Proteomes" id="UP001567538"/>
    </source>
</evidence>
<keyword evidence="3" id="KW-1185">Reference proteome</keyword>
<gene>
    <name evidence="2" type="ORF">AAHA92_20695</name>
</gene>
<accession>A0ABD1GLD7</accession>
<organism evidence="2 3">
    <name type="scientific">Salvia divinorum</name>
    <name type="common">Maria pastora</name>
    <name type="synonym">Diviner's sage</name>
    <dbReference type="NCBI Taxonomy" id="28513"/>
    <lineage>
        <taxon>Eukaryota</taxon>
        <taxon>Viridiplantae</taxon>
        <taxon>Streptophyta</taxon>
        <taxon>Embryophyta</taxon>
        <taxon>Tracheophyta</taxon>
        <taxon>Spermatophyta</taxon>
        <taxon>Magnoliopsida</taxon>
        <taxon>eudicotyledons</taxon>
        <taxon>Gunneridae</taxon>
        <taxon>Pentapetalae</taxon>
        <taxon>asterids</taxon>
        <taxon>lamiids</taxon>
        <taxon>Lamiales</taxon>
        <taxon>Lamiaceae</taxon>
        <taxon>Nepetoideae</taxon>
        <taxon>Mentheae</taxon>
        <taxon>Salviinae</taxon>
        <taxon>Salvia</taxon>
        <taxon>Salvia subgen. Calosphace</taxon>
    </lineage>
</organism>